<evidence type="ECO:0000256" key="7">
    <source>
        <dbReference type="ARBA" id="ARBA00023242"/>
    </source>
</evidence>
<dbReference type="GO" id="GO:0006355">
    <property type="term" value="P:regulation of DNA-templated transcription"/>
    <property type="evidence" value="ECO:0007669"/>
    <property type="project" value="InterPro"/>
</dbReference>
<evidence type="ECO:0000256" key="1">
    <source>
        <dbReference type="ARBA" id="ARBA00004123"/>
    </source>
</evidence>
<evidence type="ECO:0000313" key="11">
    <source>
        <dbReference type="EMBL" id="KAJ9567439.1"/>
    </source>
</evidence>
<dbReference type="GO" id="GO:0003677">
    <property type="term" value="F:DNA binding"/>
    <property type="evidence" value="ECO:0007669"/>
    <property type="project" value="UniProtKB-UniRule"/>
</dbReference>
<name>A0AA38WV78_9ASTR</name>
<dbReference type="Pfam" id="PF07526">
    <property type="entry name" value="POX"/>
    <property type="match status" value="1"/>
</dbReference>
<dbReference type="GO" id="GO:0005634">
    <property type="term" value="C:nucleus"/>
    <property type="evidence" value="ECO:0007669"/>
    <property type="project" value="UniProtKB-SubCell"/>
</dbReference>
<accession>A0AA38WV78</accession>
<feature type="domain" description="Homeobox" evidence="10">
    <location>
        <begin position="356"/>
        <end position="419"/>
    </location>
</feature>
<feature type="compositionally biased region" description="Low complexity" evidence="9">
    <location>
        <begin position="229"/>
        <end position="241"/>
    </location>
</feature>
<dbReference type="SMART" id="SM00574">
    <property type="entry name" value="POX"/>
    <property type="match status" value="1"/>
</dbReference>
<feature type="region of interest" description="Disordered" evidence="9">
    <location>
        <begin position="23"/>
        <end position="44"/>
    </location>
</feature>
<evidence type="ECO:0000259" key="10">
    <source>
        <dbReference type="PROSITE" id="PS50071"/>
    </source>
</evidence>
<feature type="region of interest" description="Disordered" evidence="9">
    <location>
        <begin position="436"/>
        <end position="483"/>
    </location>
</feature>
<dbReference type="AlphaFoldDB" id="A0AA38WV78"/>
<reference evidence="11" key="1">
    <citation type="submission" date="2023-03" db="EMBL/GenBank/DDBJ databases">
        <title>Chromosome-scale reference genome and RAD-based genetic map of yellow starthistle (Centaurea solstitialis) reveal putative structural variation and QTLs associated with invader traits.</title>
        <authorList>
            <person name="Reatini B."/>
            <person name="Cang F.A."/>
            <person name="Jiang Q."/>
            <person name="Mckibben M.T.W."/>
            <person name="Barker M.S."/>
            <person name="Rieseberg L.H."/>
            <person name="Dlugosch K.M."/>
        </authorList>
    </citation>
    <scope>NUCLEOTIDE SEQUENCE</scope>
    <source>
        <strain evidence="11">CAN-66</strain>
        <tissue evidence="11">Leaf</tissue>
    </source>
</reference>
<evidence type="ECO:0000256" key="4">
    <source>
        <dbReference type="ARBA" id="ARBA00023125"/>
    </source>
</evidence>
<comment type="similarity">
    <text evidence="2">Belongs to the TALE/BELL homeobox family.</text>
</comment>
<dbReference type="Gene3D" id="1.10.10.60">
    <property type="entry name" value="Homeodomain-like"/>
    <property type="match status" value="1"/>
</dbReference>
<gene>
    <name evidence="11" type="ORF">OSB04_003405</name>
</gene>
<feature type="region of interest" description="Disordered" evidence="9">
    <location>
        <begin position="215"/>
        <end position="244"/>
    </location>
</feature>
<dbReference type="InterPro" id="IPR008422">
    <property type="entry name" value="KN_HD"/>
</dbReference>
<feature type="DNA-binding region" description="Homeobox" evidence="8">
    <location>
        <begin position="358"/>
        <end position="420"/>
    </location>
</feature>
<dbReference type="InterPro" id="IPR006563">
    <property type="entry name" value="POX_dom"/>
</dbReference>
<dbReference type="InterPro" id="IPR050224">
    <property type="entry name" value="TALE_homeobox"/>
</dbReference>
<keyword evidence="7 8" id="KW-0539">Nucleus</keyword>
<dbReference type="CDD" id="cd00086">
    <property type="entry name" value="homeodomain"/>
    <property type="match status" value="1"/>
</dbReference>
<feature type="compositionally biased region" description="Low complexity" evidence="9">
    <location>
        <begin position="23"/>
        <end position="35"/>
    </location>
</feature>
<dbReference type="SMART" id="SM00389">
    <property type="entry name" value="HOX"/>
    <property type="match status" value="1"/>
</dbReference>
<keyword evidence="6" id="KW-0804">Transcription</keyword>
<dbReference type="Proteomes" id="UP001172457">
    <property type="component" value="Chromosome 1"/>
</dbReference>
<keyword evidence="4 8" id="KW-0238">DNA-binding</keyword>
<feature type="compositionally biased region" description="Basic and acidic residues" evidence="9">
    <location>
        <begin position="443"/>
        <end position="459"/>
    </location>
</feature>
<keyword evidence="3" id="KW-0805">Transcription regulation</keyword>
<dbReference type="SUPFAM" id="SSF46689">
    <property type="entry name" value="Homeodomain-like"/>
    <property type="match status" value="1"/>
</dbReference>
<evidence type="ECO:0000256" key="9">
    <source>
        <dbReference type="SAM" id="MobiDB-lite"/>
    </source>
</evidence>
<evidence type="ECO:0000256" key="3">
    <source>
        <dbReference type="ARBA" id="ARBA00023015"/>
    </source>
</evidence>
<proteinExistence type="inferred from homology"/>
<organism evidence="11 12">
    <name type="scientific">Centaurea solstitialis</name>
    <name type="common">yellow star-thistle</name>
    <dbReference type="NCBI Taxonomy" id="347529"/>
    <lineage>
        <taxon>Eukaryota</taxon>
        <taxon>Viridiplantae</taxon>
        <taxon>Streptophyta</taxon>
        <taxon>Embryophyta</taxon>
        <taxon>Tracheophyta</taxon>
        <taxon>Spermatophyta</taxon>
        <taxon>Magnoliopsida</taxon>
        <taxon>eudicotyledons</taxon>
        <taxon>Gunneridae</taxon>
        <taxon>Pentapetalae</taxon>
        <taxon>asterids</taxon>
        <taxon>campanulids</taxon>
        <taxon>Asterales</taxon>
        <taxon>Asteraceae</taxon>
        <taxon>Carduoideae</taxon>
        <taxon>Cardueae</taxon>
        <taxon>Centaureinae</taxon>
        <taxon>Centaurea</taxon>
    </lineage>
</organism>
<dbReference type="PANTHER" id="PTHR11850">
    <property type="entry name" value="HOMEOBOX PROTEIN TRANSCRIPTION FACTORS"/>
    <property type="match status" value="1"/>
</dbReference>
<keyword evidence="12" id="KW-1185">Reference proteome</keyword>
<evidence type="ECO:0000256" key="2">
    <source>
        <dbReference type="ARBA" id="ARBA00006454"/>
    </source>
</evidence>
<sequence>MATYYPTTSNHQRDVFQNSYLSSQQQQLDSYQESSCPPSDMMYQNQNSTDTSFLELLSGNMQPNPQILSRVDDRNSLEDEHNLQYQELSLSLGMQIPSSSMDLPAFQYNYLNAPHLPGSNDHDSQSNKVEQVDYLSFGLVGGANSTTTKSGTINNGHCSISDTYDVSYGLVGRILDSKYLKPSQELLEEVASLREALSQLKMNRNSNLYKVRVDGSGEKDSKFNPQSGPPESTTSSSAELSASEKQDLQNKITKLFSLLDEVDRKYRDYCQQLQMVEATLDMVSGCGSARPYTALAHQTISRHFRCLRDAINGQIQATRQSLGEQDDSSDRVLPRLRNVEKQLRQQRTIHQIGVSRHSWRPQRGLPEGSVSILRAWLFEHFLNPYPKDSEKIILAKQTGLTRSQIANWFINARVRLWKPMIEDMYKEEFGDAEGNCISPSQKDAAKSSSSEDKEKECGRMSDSNPDNFFNEMEVSRSPTQSHTDLPDQYRWCWLLKTVDALVFFSERGMGGWGPTIYSTSVLFSIFSWA</sequence>
<protein>
    <recommendedName>
        <fullName evidence="10">Homeobox domain-containing protein</fullName>
    </recommendedName>
</protein>
<evidence type="ECO:0000256" key="6">
    <source>
        <dbReference type="ARBA" id="ARBA00023163"/>
    </source>
</evidence>
<evidence type="ECO:0000313" key="12">
    <source>
        <dbReference type="Proteomes" id="UP001172457"/>
    </source>
</evidence>
<keyword evidence="5 8" id="KW-0371">Homeobox</keyword>
<dbReference type="Pfam" id="PF05920">
    <property type="entry name" value="Homeobox_KN"/>
    <property type="match status" value="1"/>
</dbReference>
<dbReference type="InterPro" id="IPR001356">
    <property type="entry name" value="HD"/>
</dbReference>
<comment type="subcellular location">
    <subcellularLocation>
        <location evidence="1 8">Nucleus</location>
    </subcellularLocation>
</comment>
<dbReference type="InterPro" id="IPR009057">
    <property type="entry name" value="Homeodomain-like_sf"/>
</dbReference>
<dbReference type="PROSITE" id="PS50071">
    <property type="entry name" value="HOMEOBOX_2"/>
    <property type="match status" value="1"/>
</dbReference>
<comment type="caution">
    <text evidence="11">The sequence shown here is derived from an EMBL/GenBank/DDBJ whole genome shotgun (WGS) entry which is preliminary data.</text>
</comment>
<evidence type="ECO:0000256" key="5">
    <source>
        <dbReference type="ARBA" id="ARBA00023155"/>
    </source>
</evidence>
<dbReference type="EMBL" id="JARYMX010000001">
    <property type="protein sequence ID" value="KAJ9567439.1"/>
    <property type="molecule type" value="Genomic_DNA"/>
</dbReference>
<evidence type="ECO:0000256" key="8">
    <source>
        <dbReference type="PROSITE-ProRule" id="PRU00108"/>
    </source>
</evidence>